<proteinExistence type="predicted"/>
<evidence type="ECO:0000256" key="1">
    <source>
        <dbReference type="SAM" id="MobiDB-lite"/>
    </source>
</evidence>
<protein>
    <submittedName>
        <fullName evidence="2">Uncharacterized protein</fullName>
    </submittedName>
</protein>
<dbReference type="EMBL" id="KZ269979">
    <property type="protein sequence ID" value="OZC12028.1"/>
    <property type="molecule type" value="Genomic_DNA"/>
</dbReference>
<sequence>MIPREHLVRLNTTFNVEQPVMTKVSRNAKKAYSFRLKPQKSNKKGNRQRRLTNLQRIEENNADSLQQSFLHFLGPIIHHRSLQQSATFVQKNKKMNNDQKVNISSECHKLNDDKVTFYTGEMIYVRKSWDDLIRVCRQEKIHSYTYSTDDNIRRMRKLGSAKGVREEGDDRVPTPAPPPSSPVRTSHTVHTDFPHINKFCCMCIIKN</sequence>
<accession>A0A238C539</accession>
<feature type="region of interest" description="Disordered" evidence="1">
    <location>
        <begin position="160"/>
        <end position="188"/>
    </location>
</feature>
<feature type="compositionally biased region" description="Basic and acidic residues" evidence="1">
    <location>
        <begin position="163"/>
        <end position="172"/>
    </location>
</feature>
<dbReference type="AlphaFoldDB" id="A0A238C539"/>
<keyword evidence="3" id="KW-1185">Reference proteome</keyword>
<dbReference type="Proteomes" id="UP000242913">
    <property type="component" value="Unassembled WGS sequence"/>
</dbReference>
<gene>
    <name evidence="2" type="ORF">X798_01209</name>
</gene>
<reference evidence="2 3" key="1">
    <citation type="submission" date="2015-12" db="EMBL/GenBank/DDBJ databases">
        <title>Draft genome of the nematode, Onchocerca flexuosa.</title>
        <authorList>
            <person name="Mitreva M."/>
        </authorList>
    </citation>
    <scope>NUCLEOTIDE SEQUENCE [LARGE SCALE GENOMIC DNA]</scope>
    <source>
        <strain evidence="2">Red Deer</strain>
    </source>
</reference>
<organism evidence="2 3">
    <name type="scientific">Onchocerca flexuosa</name>
    <dbReference type="NCBI Taxonomy" id="387005"/>
    <lineage>
        <taxon>Eukaryota</taxon>
        <taxon>Metazoa</taxon>
        <taxon>Ecdysozoa</taxon>
        <taxon>Nematoda</taxon>
        <taxon>Chromadorea</taxon>
        <taxon>Rhabditida</taxon>
        <taxon>Spirurina</taxon>
        <taxon>Spiruromorpha</taxon>
        <taxon>Filarioidea</taxon>
        <taxon>Onchocercidae</taxon>
        <taxon>Onchocerca</taxon>
    </lineage>
</organism>
<evidence type="ECO:0000313" key="2">
    <source>
        <dbReference type="EMBL" id="OZC12028.1"/>
    </source>
</evidence>
<name>A0A238C539_9BILA</name>
<evidence type="ECO:0000313" key="3">
    <source>
        <dbReference type="Proteomes" id="UP000242913"/>
    </source>
</evidence>